<organism evidence="1 2">
    <name type="scientific">Nitrospira japonica</name>
    <dbReference type="NCBI Taxonomy" id="1325564"/>
    <lineage>
        <taxon>Bacteria</taxon>
        <taxon>Pseudomonadati</taxon>
        <taxon>Nitrospirota</taxon>
        <taxon>Nitrospiria</taxon>
        <taxon>Nitrospirales</taxon>
        <taxon>Nitrospiraceae</taxon>
        <taxon>Nitrospira</taxon>
    </lineage>
</organism>
<dbReference type="OrthoDB" id="1121317at2"/>
<sequence>MDSAYVIVETYAGNKGERTPRSFTHGKMHRIVTDILDRWYTESHCYFRVRADDSLRYVLRHQLDEESWELVMRELG</sequence>
<protein>
    <submittedName>
        <fullName evidence="1">Uncharacterized protein</fullName>
    </submittedName>
</protein>
<keyword evidence="2" id="KW-1185">Reference proteome</keyword>
<dbReference type="Proteomes" id="UP000192042">
    <property type="component" value="Chromosome I"/>
</dbReference>
<reference evidence="1 2" key="1">
    <citation type="submission" date="2017-03" db="EMBL/GenBank/DDBJ databases">
        <authorList>
            <person name="Afonso C.L."/>
            <person name="Miller P.J."/>
            <person name="Scott M.A."/>
            <person name="Spackman E."/>
            <person name="Goraichik I."/>
            <person name="Dimitrov K.M."/>
            <person name="Suarez D.L."/>
            <person name="Swayne D.E."/>
        </authorList>
    </citation>
    <scope>NUCLEOTIDE SEQUENCE [LARGE SCALE GENOMIC DNA]</scope>
    <source>
        <strain evidence="1">Genome sequencing of Nitrospira japonica strain NJ11</strain>
    </source>
</reference>
<proteinExistence type="predicted"/>
<dbReference type="EMBL" id="LT828648">
    <property type="protein sequence ID" value="SLM49596.1"/>
    <property type="molecule type" value="Genomic_DNA"/>
</dbReference>
<dbReference type="AlphaFoldDB" id="A0A1W1I9B8"/>
<gene>
    <name evidence="1" type="ORF">NSJP_3429</name>
</gene>
<accession>A0A1W1I9B8</accession>
<name>A0A1W1I9B8_9BACT</name>
<evidence type="ECO:0000313" key="1">
    <source>
        <dbReference type="EMBL" id="SLM49596.1"/>
    </source>
</evidence>
<dbReference type="KEGG" id="nja:NSJP_3429"/>
<dbReference type="RefSeq" id="WP_155970294.1">
    <property type="nucleotide sequence ID" value="NZ_LT828648.1"/>
</dbReference>
<evidence type="ECO:0000313" key="2">
    <source>
        <dbReference type="Proteomes" id="UP000192042"/>
    </source>
</evidence>